<protein>
    <submittedName>
        <fullName evidence="2">DUF1722 domain-containing protein</fullName>
    </submittedName>
</protein>
<dbReference type="PANTHER" id="PTHR30087:SF0">
    <property type="entry name" value="INNER MEMBRANE PROTEIN"/>
    <property type="match status" value="1"/>
</dbReference>
<accession>A0ABS0BV01</accession>
<dbReference type="InterPro" id="IPR007553">
    <property type="entry name" value="2-thiour_desulf"/>
</dbReference>
<keyword evidence="3" id="KW-1185">Reference proteome</keyword>
<evidence type="ECO:0000313" key="2">
    <source>
        <dbReference type="EMBL" id="MBF6057658.1"/>
    </source>
</evidence>
<evidence type="ECO:0000313" key="3">
    <source>
        <dbReference type="Proteomes" id="UP001193680"/>
    </source>
</evidence>
<feature type="domain" description="DUF1722" evidence="1">
    <location>
        <begin position="197"/>
        <end position="313"/>
    </location>
</feature>
<name>A0ABS0BV01_9GAMM</name>
<comment type="caution">
    <text evidence="2">The sequence shown here is derived from an EMBL/GenBank/DDBJ whole genome shotgun (WGS) entry which is preliminary data.</text>
</comment>
<evidence type="ECO:0000259" key="1">
    <source>
        <dbReference type="Pfam" id="PF08349"/>
    </source>
</evidence>
<dbReference type="InterPro" id="IPR013560">
    <property type="entry name" value="DUF1722"/>
</dbReference>
<gene>
    <name evidence="2" type="ORF">H8792_004825</name>
</gene>
<dbReference type="Proteomes" id="UP001193680">
    <property type="component" value="Unassembled WGS sequence"/>
</dbReference>
<dbReference type="Pfam" id="PF08349">
    <property type="entry name" value="DUF1722"/>
    <property type="match status" value="1"/>
</dbReference>
<dbReference type="Pfam" id="PF04463">
    <property type="entry name" value="2-thiour_desulf"/>
    <property type="match status" value="1"/>
</dbReference>
<proteinExistence type="predicted"/>
<sequence>MVSEFPRLNVALSDCLSGCECRYNGGHAQDEFVIHQLAAYADFFKFCPEAPVLGTPREPIRLVQGNDSIRVVGTKSGRDVTDGLLDYTEKKLAFLQKQSLDGAVVKSRSPSCGLERIKVYRPSGEWFGSQDPMDQGVFTKRLQEALPWIAIEEEGRLQDPWLRENFMLHVFTLARWRNFLQKQTGVADLQAFHRDHKYLLLSKNESLYRQMGPIVAEARKDTLQDSLQAYEGLLHRLLATKSNKGKMLNTLEHMYGYFKKQVGEAEKELFRSTLQEFKEGIVPLISVMKLLQQFIHRYGSEYLQGQVILDPYPPELALRSHLQAYKS</sequence>
<organism evidence="2 3">
    <name type="scientific">Thiomicrorhabdus heinhorstiae</name>
    <dbReference type="NCBI Taxonomy" id="2748010"/>
    <lineage>
        <taxon>Bacteria</taxon>
        <taxon>Pseudomonadati</taxon>
        <taxon>Pseudomonadota</taxon>
        <taxon>Gammaproteobacteria</taxon>
        <taxon>Thiotrichales</taxon>
        <taxon>Piscirickettsiaceae</taxon>
        <taxon>Thiomicrorhabdus</taxon>
    </lineage>
</organism>
<reference evidence="2 3" key="1">
    <citation type="submission" date="2020-11" db="EMBL/GenBank/DDBJ databases">
        <title>Sulfur oxidizing isolate from Hospital Hole Sinkhole.</title>
        <authorList>
            <person name="Scott K.M."/>
        </authorList>
    </citation>
    <scope>NUCLEOTIDE SEQUENCE [LARGE SCALE GENOMIC DNA]</scope>
    <source>
        <strain evidence="2 3">HH1</strain>
    </source>
</reference>
<dbReference type="EMBL" id="JACBGI020000005">
    <property type="protein sequence ID" value="MBF6057658.1"/>
    <property type="molecule type" value="Genomic_DNA"/>
</dbReference>
<dbReference type="PANTHER" id="PTHR30087">
    <property type="entry name" value="INNER MEMBRANE PROTEIN"/>
    <property type="match status" value="1"/>
</dbReference>